<comment type="caution">
    <text evidence="1">The sequence shown here is derived from an EMBL/GenBank/DDBJ whole genome shotgun (WGS) entry which is preliminary data.</text>
</comment>
<dbReference type="Proteomes" id="UP001163603">
    <property type="component" value="Chromosome 6"/>
</dbReference>
<protein>
    <submittedName>
        <fullName evidence="1">Uncharacterized protein</fullName>
    </submittedName>
</protein>
<evidence type="ECO:0000313" key="2">
    <source>
        <dbReference type="Proteomes" id="UP001163603"/>
    </source>
</evidence>
<dbReference type="EMBL" id="CM047741">
    <property type="protein sequence ID" value="KAJ0037438.1"/>
    <property type="molecule type" value="Genomic_DNA"/>
</dbReference>
<keyword evidence="2" id="KW-1185">Reference proteome</keyword>
<sequence>MGSEAPNAVTIHVTGFKKFQGVAENPTEIIVNNLKGFVERRGLPAGITLGSCTVLETAGEGALPVLYKIFESGIPSHNEQVLWLHFGVNGGASKFAIEQQAVNEASFCCPDELGWQPKQVPIVPEDGGISRTRETTCSTGAILKFLKKGGYDVAISNDADSYCEPDPQLYTYYKNREIDGLIKSGELSSAQKLFDEMPIGDVVTYNLLISGHGKYGNPKQALFLYNEMVSHGIKESASTFSSVTSICSNFGFYEEGMQVHCRLVSLGFERNLYIGSALIDLYMRMGFDDKALRLFDELPERNLATWNLMLRWFCEVSRSDELLRLYGEMKFIGVGPNQLSFCYVIRGCSNKRFLSEGRQLHCDMIKLGWVDMSIFVANSLVDFYSACGCLTDARKSFEVISAGDIISWNSIVSVFADHGLVFDAVELFSRMQFWRKRPSIHSFIGFLNLASGTGNIDFGKQIHCYILKMGFDHRSVHIQSALIDMYGKCNDIGSSVAIFEAVPERTLECCNSLMTSFLHCGIILDAIEMFGLMVDEGVGFDEVSLSTTLKALSVSAWANMSSCRLLHCVAIKAGFEYETADMVSAAKPSTKHLIFHRRRLPVK</sequence>
<accession>A0ACC0YGN7</accession>
<name>A0ACC0YGN7_9ROSI</name>
<gene>
    <name evidence="1" type="ORF">Pint_22944</name>
</gene>
<proteinExistence type="predicted"/>
<reference evidence="2" key="1">
    <citation type="journal article" date="2023" name="G3 (Bethesda)">
        <title>Genome assembly and association tests identify interacting loci associated with vigor, precocity, and sex in interspecific pistachio rootstocks.</title>
        <authorList>
            <person name="Palmer W."/>
            <person name="Jacygrad E."/>
            <person name="Sagayaradj S."/>
            <person name="Cavanaugh K."/>
            <person name="Han R."/>
            <person name="Bertier L."/>
            <person name="Beede B."/>
            <person name="Kafkas S."/>
            <person name="Golino D."/>
            <person name="Preece J."/>
            <person name="Michelmore R."/>
        </authorList>
    </citation>
    <scope>NUCLEOTIDE SEQUENCE [LARGE SCALE GENOMIC DNA]</scope>
</reference>
<evidence type="ECO:0000313" key="1">
    <source>
        <dbReference type="EMBL" id="KAJ0037438.1"/>
    </source>
</evidence>
<organism evidence="1 2">
    <name type="scientific">Pistacia integerrima</name>
    <dbReference type="NCBI Taxonomy" id="434235"/>
    <lineage>
        <taxon>Eukaryota</taxon>
        <taxon>Viridiplantae</taxon>
        <taxon>Streptophyta</taxon>
        <taxon>Embryophyta</taxon>
        <taxon>Tracheophyta</taxon>
        <taxon>Spermatophyta</taxon>
        <taxon>Magnoliopsida</taxon>
        <taxon>eudicotyledons</taxon>
        <taxon>Gunneridae</taxon>
        <taxon>Pentapetalae</taxon>
        <taxon>rosids</taxon>
        <taxon>malvids</taxon>
        <taxon>Sapindales</taxon>
        <taxon>Anacardiaceae</taxon>
        <taxon>Pistacia</taxon>
    </lineage>
</organism>